<sequence>MVILTMAISRRPQWGRSGGVEEGKGVRVARREHCGEPTTGAREVHQRQWPWVP</sequence>
<reference evidence="2" key="2">
    <citation type="journal article" date="2015" name="Data Brief">
        <title>Shoot transcriptome of the giant reed, Arundo donax.</title>
        <authorList>
            <person name="Barrero R.A."/>
            <person name="Guerrero F.D."/>
            <person name="Moolhuijzen P."/>
            <person name="Goolsby J.A."/>
            <person name="Tidwell J."/>
            <person name="Bellgard S.E."/>
            <person name="Bellgard M.I."/>
        </authorList>
    </citation>
    <scope>NUCLEOTIDE SEQUENCE</scope>
    <source>
        <tissue evidence="2">Shoot tissue taken approximately 20 cm above the soil surface</tissue>
    </source>
</reference>
<proteinExistence type="predicted"/>
<accession>A0A0A9EG21</accession>
<feature type="compositionally biased region" description="Basic and acidic residues" evidence="1">
    <location>
        <begin position="19"/>
        <end position="35"/>
    </location>
</feature>
<reference evidence="2" key="1">
    <citation type="submission" date="2014-09" db="EMBL/GenBank/DDBJ databases">
        <authorList>
            <person name="Magalhaes I.L.F."/>
            <person name="Oliveira U."/>
            <person name="Santos F.R."/>
            <person name="Vidigal T.H.D.A."/>
            <person name="Brescovit A.D."/>
            <person name="Santos A.J."/>
        </authorList>
    </citation>
    <scope>NUCLEOTIDE SEQUENCE</scope>
    <source>
        <tissue evidence="2">Shoot tissue taken approximately 20 cm above the soil surface</tissue>
    </source>
</reference>
<organism evidence="2">
    <name type="scientific">Arundo donax</name>
    <name type="common">Giant reed</name>
    <name type="synonym">Donax arundinaceus</name>
    <dbReference type="NCBI Taxonomy" id="35708"/>
    <lineage>
        <taxon>Eukaryota</taxon>
        <taxon>Viridiplantae</taxon>
        <taxon>Streptophyta</taxon>
        <taxon>Embryophyta</taxon>
        <taxon>Tracheophyta</taxon>
        <taxon>Spermatophyta</taxon>
        <taxon>Magnoliopsida</taxon>
        <taxon>Liliopsida</taxon>
        <taxon>Poales</taxon>
        <taxon>Poaceae</taxon>
        <taxon>PACMAD clade</taxon>
        <taxon>Arundinoideae</taxon>
        <taxon>Arundineae</taxon>
        <taxon>Arundo</taxon>
    </lineage>
</organism>
<evidence type="ECO:0000256" key="1">
    <source>
        <dbReference type="SAM" id="MobiDB-lite"/>
    </source>
</evidence>
<dbReference type="AlphaFoldDB" id="A0A0A9EG21"/>
<dbReference type="EMBL" id="GBRH01199932">
    <property type="protein sequence ID" value="JAD97963.1"/>
    <property type="molecule type" value="Transcribed_RNA"/>
</dbReference>
<evidence type="ECO:0000313" key="2">
    <source>
        <dbReference type="EMBL" id="JAD97963.1"/>
    </source>
</evidence>
<name>A0A0A9EG21_ARUDO</name>
<feature type="region of interest" description="Disordered" evidence="1">
    <location>
        <begin position="14"/>
        <end position="53"/>
    </location>
</feature>
<protein>
    <submittedName>
        <fullName evidence="2">Uncharacterized protein</fullName>
    </submittedName>
</protein>